<comment type="caution">
    <text evidence="2">The sequence shown here is derived from an EMBL/GenBank/DDBJ whole genome shotgun (WGS) entry which is preliminary data.</text>
</comment>
<feature type="chain" id="PRO_5004731378" description="DUF3455 domain-containing protein" evidence="1">
    <location>
        <begin position="25"/>
        <end position="166"/>
    </location>
</feature>
<gene>
    <name evidence="2" type="ORF">MGMO_211c00040</name>
</gene>
<reference evidence="2 3" key="1">
    <citation type="journal article" date="2013" name="Genome Announc.">
        <title>Draft Genome Sequence of the Methanotrophic Gammaproteobacterium Methyloglobulus morosus DSM 22980 Strain KoM1.</title>
        <authorList>
            <person name="Poehlein A."/>
            <person name="Deutzmann J.S."/>
            <person name="Daniel R."/>
            <person name="Simeonova D.D."/>
        </authorList>
    </citation>
    <scope>NUCLEOTIDE SEQUENCE [LARGE SCALE GENOMIC DNA]</scope>
    <source>
        <strain evidence="2 3">KoM1</strain>
    </source>
</reference>
<proteinExistence type="predicted"/>
<organism evidence="2 3">
    <name type="scientific">Methyloglobulus morosus KoM1</name>
    <dbReference type="NCBI Taxonomy" id="1116472"/>
    <lineage>
        <taxon>Bacteria</taxon>
        <taxon>Pseudomonadati</taxon>
        <taxon>Pseudomonadota</taxon>
        <taxon>Gammaproteobacteria</taxon>
        <taxon>Methylococcales</taxon>
        <taxon>Methylococcaceae</taxon>
        <taxon>Methyloglobulus</taxon>
    </lineage>
</organism>
<evidence type="ECO:0008006" key="4">
    <source>
        <dbReference type="Google" id="ProtNLM"/>
    </source>
</evidence>
<dbReference type="OrthoDB" id="193535at2"/>
<feature type="signal peptide" evidence="1">
    <location>
        <begin position="1"/>
        <end position="24"/>
    </location>
</feature>
<dbReference type="PATRIC" id="fig|1116472.3.peg.4063"/>
<accession>V5BJ08</accession>
<keyword evidence="1" id="KW-0732">Signal</keyword>
<dbReference type="PANTHER" id="PTHR35567:SF1">
    <property type="entry name" value="CONSERVED FUNGAL PROTEIN (AFU_ORTHOLOGUE AFUA_1G14230)"/>
    <property type="match status" value="1"/>
</dbReference>
<dbReference type="EMBL" id="AYLO01000178">
    <property type="protein sequence ID" value="ESS66077.1"/>
    <property type="molecule type" value="Genomic_DNA"/>
</dbReference>
<sequence length="166" mass="18219">MIKKTKIHALVTAIGISLSVTAYAVEIPSHQHLLLRTQVVHGIQSYQCAPEGVWKFSGPMAILHDPLSRHVVHYSGPSWQFQDGSSVVGRVIASTPREGAIPELLLEVAAHGQAQGLFQDVNFIRRLSTVGGVALGHCNPRQDINGLNVPYDAVYEFWGTRADMWI</sequence>
<evidence type="ECO:0000256" key="1">
    <source>
        <dbReference type="SAM" id="SignalP"/>
    </source>
</evidence>
<dbReference type="InterPro" id="IPR021851">
    <property type="entry name" value="DUF3455"/>
</dbReference>
<evidence type="ECO:0000313" key="3">
    <source>
        <dbReference type="Proteomes" id="UP000017842"/>
    </source>
</evidence>
<name>V5BJ08_9GAMM</name>
<keyword evidence="3" id="KW-1185">Reference proteome</keyword>
<dbReference type="Proteomes" id="UP000017842">
    <property type="component" value="Unassembled WGS sequence"/>
</dbReference>
<dbReference type="AlphaFoldDB" id="V5BJ08"/>
<dbReference type="Pfam" id="PF11937">
    <property type="entry name" value="DUF3455"/>
    <property type="match status" value="1"/>
</dbReference>
<dbReference type="RefSeq" id="WP_023496624.1">
    <property type="nucleotide sequence ID" value="NZ_AYLO01000178.1"/>
</dbReference>
<dbReference type="PANTHER" id="PTHR35567">
    <property type="entry name" value="MALATE DEHYDROGENASE (AFU_ORTHOLOGUE AFUA_2G13800)"/>
    <property type="match status" value="1"/>
</dbReference>
<evidence type="ECO:0000313" key="2">
    <source>
        <dbReference type="EMBL" id="ESS66077.1"/>
    </source>
</evidence>
<protein>
    <recommendedName>
        <fullName evidence="4">DUF3455 domain-containing protein</fullName>
    </recommendedName>
</protein>